<dbReference type="AlphaFoldDB" id="B1XWR9"/>
<evidence type="ECO:0000256" key="5">
    <source>
        <dbReference type="ARBA" id="ARBA00023136"/>
    </source>
</evidence>
<evidence type="ECO:0000256" key="4">
    <source>
        <dbReference type="ARBA" id="ARBA00022989"/>
    </source>
</evidence>
<dbReference type="PIRSF" id="PIRSF005355">
    <property type="entry name" value="UBIAD1"/>
    <property type="match status" value="1"/>
</dbReference>
<keyword evidence="8" id="KW-1185">Reference proteome</keyword>
<keyword evidence="5 6" id="KW-0472">Membrane</keyword>
<dbReference type="PANTHER" id="PTHR13929">
    <property type="entry name" value="1,4-DIHYDROXY-2-NAPHTHOATE OCTAPRENYLTRANSFERASE"/>
    <property type="match status" value="1"/>
</dbReference>
<dbReference type="EMBL" id="CP001013">
    <property type="protein sequence ID" value="ACB36268.1"/>
    <property type="molecule type" value="Genomic_DNA"/>
</dbReference>
<keyword evidence="2 7" id="KW-0808">Transferase</keyword>
<organism evidence="7 8">
    <name type="scientific">Leptothrix cholodnii (strain ATCC 51168 / LMG 8142 / SP-6)</name>
    <name type="common">Leptothrix discophora (strain SP-6)</name>
    <dbReference type="NCBI Taxonomy" id="395495"/>
    <lineage>
        <taxon>Bacteria</taxon>
        <taxon>Pseudomonadati</taxon>
        <taxon>Pseudomonadota</taxon>
        <taxon>Betaproteobacteria</taxon>
        <taxon>Burkholderiales</taxon>
        <taxon>Sphaerotilaceae</taxon>
        <taxon>Leptothrix</taxon>
    </lineage>
</organism>
<dbReference type="GO" id="GO:0042371">
    <property type="term" value="P:vitamin K biosynthetic process"/>
    <property type="evidence" value="ECO:0007669"/>
    <property type="project" value="TreeGrafter"/>
</dbReference>
<feature type="transmembrane region" description="Helical" evidence="6">
    <location>
        <begin position="280"/>
        <end position="302"/>
    </location>
</feature>
<evidence type="ECO:0000256" key="6">
    <source>
        <dbReference type="SAM" id="Phobius"/>
    </source>
</evidence>
<dbReference type="eggNOG" id="COG1575">
    <property type="taxonomic scope" value="Bacteria"/>
</dbReference>
<gene>
    <name evidence="7" type="ordered locus">Lcho_4014</name>
</gene>
<dbReference type="GO" id="GO:0004659">
    <property type="term" value="F:prenyltransferase activity"/>
    <property type="evidence" value="ECO:0007669"/>
    <property type="project" value="InterPro"/>
</dbReference>
<evidence type="ECO:0000313" key="7">
    <source>
        <dbReference type="EMBL" id="ACB36268.1"/>
    </source>
</evidence>
<evidence type="ECO:0000256" key="2">
    <source>
        <dbReference type="ARBA" id="ARBA00022679"/>
    </source>
</evidence>
<comment type="subcellular location">
    <subcellularLocation>
        <location evidence="1">Membrane</location>
        <topology evidence="1">Multi-pass membrane protein</topology>
    </subcellularLocation>
</comment>
<dbReference type="GO" id="GO:0009234">
    <property type="term" value="P:menaquinone biosynthetic process"/>
    <property type="evidence" value="ECO:0007669"/>
    <property type="project" value="TreeGrafter"/>
</dbReference>
<proteinExistence type="predicted"/>
<dbReference type="OrthoDB" id="9767568at2"/>
<feature type="transmembrane region" description="Helical" evidence="6">
    <location>
        <begin position="249"/>
        <end position="268"/>
    </location>
</feature>
<dbReference type="InterPro" id="IPR000537">
    <property type="entry name" value="UbiA_prenyltransferase"/>
</dbReference>
<feature type="transmembrane region" description="Helical" evidence="6">
    <location>
        <begin position="218"/>
        <end position="243"/>
    </location>
</feature>
<protein>
    <submittedName>
        <fullName evidence="7">UbiA prenyltransferase</fullName>
    </submittedName>
</protein>
<name>B1XWR9_LEPCP</name>
<dbReference type="Pfam" id="PF01040">
    <property type="entry name" value="UbiA"/>
    <property type="match status" value="1"/>
</dbReference>
<dbReference type="HOGENOM" id="CLU_043611_0_1_4"/>
<dbReference type="PANTHER" id="PTHR13929:SF0">
    <property type="entry name" value="UBIA PRENYLTRANSFERASE DOMAIN-CONTAINING PROTEIN 1"/>
    <property type="match status" value="1"/>
</dbReference>
<sequence length="306" mass="32198" precursor="true">MDFTLARRWVAATRPGFLVVTLLGVLLGSAVGMACGGPGDWIGGAAALLLALLTHAAINLHNDWGDAQIGSDAINTGRIGPFSGGSRVVQDGIFSVEQLRDAVQMLGVIVIGGGILLTARVGPGLLPIGLAGLVIGYAYSHPRLALMSRGVGDVAVALSWWLVVLGADYVQRRQFDVMPAIAGVSLALMVAGILWVAEFPDAAADAQAGKRTLVVRLGPLPSAWVYLLLVVVAHAWVAWWWAIEWLPTSAWWALGSAPLSAAAAASLLRHARQPQRLRPTLVLTLAATVLHGMLLIAAYVAVVRLR</sequence>
<accession>B1XWR9</accession>
<dbReference type="KEGG" id="lch:Lcho_4014"/>
<feature type="transmembrane region" description="Helical" evidence="6">
    <location>
        <begin position="154"/>
        <end position="171"/>
    </location>
</feature>
<dbReference type="RefSeq" id="WP_012349013.1">
    <property type="nucleotide sequence ID" value="NC_010524.1"/>
</dbReference>
<reference evidence="7 8" key="1">
    <citation type="submission" date="2008-03" db="EMBL/GenBank/DDBJ databases">
        <title>Complete sequence of Leptothrix cholodnii SP-6.</title>
        <authorList>
            <consortium name="US DOE Joint Genome Institute"/>
            <person name="Copeland A."/>
            <person name="Lucas S."/>
            <person name="Lapidus A."/>
            <person name="Glavina del Rio T."/>
            <person name="Dalin E."/>
            <person name="Tice H."/>
            <person name="Bruce D."/>
            <person name="Goodwin L."/>
            <person name="Pitluck S."/>
            <person name="Chertkov O."/>
            <person name="Brettin T."/>
            <person name="Detter J.C."/>
            <person name="Han C."/>
            <person name="Kuske C.R."/>
            <person name="Schmutz J."/>
            <person name="Larimer F."/>
            <person name="Land M."/>
            <person name="Hauser L."/>
            <person name="Kyrpides N."/>
            <person name="Lykidis A."/>
            <person name="Emerson D."/>
            <person name="Richardson P."/>
        </authorList>
    </citation>
    <scope>NUCLEOTIDE SEQUENCE [LARGE SCALE GENOMIC DNA]</scope>
    <source>
        <strain evidence="8">ATCC 51168 / LMG 8142 / SP-6</strain>
    </source>
</reference>
<evidence type="ECO:0000256" key="3">
    <source>
        <dbReference type="ARBA" id="ARBA00022692"/>
    </source>
</evidence>
<feature type="transmembrane region" description="Helical" evidence="6">
    <location>
        <begin position="42"/>
        <end position="60"/>
    </location>
</feature>
<dbReference type="InterPro" id="IPR026046">
    <property type="entry name" value="UBIAD1"/>
</dbReference>
<dbReference type="PROSITE" id="PS51257">
    <property type="entry name" value="PROKAR_LIPOPROTEIN"/>
    <property type="match status" value="1"/>
</dbReference>
<dbReference type="CDD" id="cd13962">
    <property type="entry name" value="PT_UbiA_UBIAD1"/>
    <property type="match status" value="1"/>
</dbReference>
<dbReference type="STRING" id="395495.Lcho_4014"/>
<feature type="transmembrane region" description="Helical" evidence="6">
    <location>
        <begin position="177"/>
        <end position="197"/>
    </location>
</feature>
<dbReference type="Proteomes" id="UP000001693">
    <property type="component" value="Chromosome"/>
</dbReference>
<dbReference type="GO" id="GO:0005886">
    <property type="term" value="C:plasma membrane"/>
    <property type="evidence" value="ECO:0007669"/>
    <property type="project" value="TreeGrafter"/>
</dbReference>
<feature type="transmembrane region" description="Helical" evidence="6">
    <location>
        <begin position="125"/>
        <end position="142"/>
    </location>
</feature>
<keyword evidence="3 6" id="KW-0812">Transmembrane</keyword>
<keyword evidence="4 6" id="KW-1133">Transmembrane helix</keyword>
<evidence type="ECO:0000313" key="8">
    <source>
        <dbReference type="Proteomes" id="UP000001693"/>
    </source>
</evidence>
<evidence type="ECO:0000256" key="1">
    <source>
        <dbReference type="ARBA" id="ARBA00004141"/>
    </source>
</evidence>